<dbReference type="Proteomes" id="UP000500938">
    <property type="component" value="Chromosome"/>
</dbReference>
<feature type="chain" id="PRO_5026704791" evidence="2">
    <location>
        <begin position="20"/>
        <end position="304"/>
    </location>
</feature>
<dbReference type="PROSITE" id="PS51257">
    <property type="entry name" value="PROKAR_LIPOPROTEIN"/>
    <property type="match status" value="1"/>
</dbReference>
<keyword evidence="4" id="KW-1185">Reference proteome</keyword>
<organism evidence="3 4">
    <name type="scientific">Gemmatimonas groenlandica</name>
    <dbReference type="NCBI Taxonomy" id="2732249"/>
    <lineage>
        <taxon>Bacteria</taxon>
        <taxon>Pseudomonadati</taxon>
        <taxon>Gemmatimonadota</taxon>
        <taxon>Gemmatimonadia</taxon>
        <taxon>Gemmatimonadales</taxon>
        <taxon>Gemmatimonadaceae</taxon>
        <taxon>Gemmatimonas</taxon>
    </lineage>
</organism>
<feature type="compositionally biased region" description="Gly residues" evidence="1">
    <location>
        <begin position="61"/>
        <end position="73"/>
    </location>
</feature>
<dbReference type="AlphaFoldDB" id="A0A6M4IHG2"/>
<proteinExistence type="predicted"/>
<dbReference type="RefSeq" id="WP_171223436.1">
    <property type="nucleotide sequence ID" value="NZ_CP053085.1"/>
</dbReference>
<reference evidence="3 4" key="1">
    <citation type="submission" date="2020-05" db="EMBL/GenBank/DDBJ databases">
        <title>Complete genome sequence of Gemmatimonas greenlandica TET16.</title>
        <authorList>
            <person name="Zeng Y."/>
        </authorList>
    </citation>
    <scope>NUCLEOTIDE SEQUENCE [LARGE SCALE GENOMIC DNA]</scope>
    <source>
        <strain evidence="3 4">TET16</strain>
    </source>
</reference>
<evidence type="ECO:0000313" key="3">
    <source>
        <dbReference type="EMBL" id="QJR34010.1"/>
    </source>
</evidence>
<evidence type="ECO:0000256" key="2">
    <source>
        <dbReference type="SAM" id="SignalP"/>
    </source>
</evidence>
<dbReference type="EMBL" id="CP053085">
    <property type="protein sequence ID" value="QJR34010.1"/>
    <property type="molecule type" value="Genomic_DNA"/>
</dbReference>
<evidence type="ECO:0000313" key="4">
    <source>
        <dbReference type="Proteomes" id="UP000500938"/>
    </source>
</evidence>
<feature type="region of interest" description="Disordered" evidence="1">
    <location>
        <begin position="54"/>
        <end position="73"/>
    </location>
</feature>
<protein>
    <submittedName>
        <fullName evidence="3">Uncharacterized protein</fullName>
    </submittedName>
</protein>
<feature type="signal peptide" evidence="2">
    <location>
        <begin position="1"/>
        <end position="19"/>
    </location>
</feature>
<gene>
    <name evidence="3" type="ORF">HKW67_22215</name>
</gene>
<dbReference type="KEGG" id="ggr:HKW67_22215"/>
<evidence type="ECO:0000256" key="1">
    <source>
        <dbReference type="SAM" id="MobiDB-lite"/>
    </source>
</evidence>
<sequence>MARSRFLTLAATTTLLGAAACSLDNSNGPNAFLSDLAFSTAPAGLDLVSSSYAPSDSSGMPWGGPGRGRGGGPGMGGFMGGGLGDAFIGGAAPGRGPHGGPFGIRIDDSCVYSAGTGDLTCGPTVKNGLTVTSIYTIKNAAGAAQSAIDSLTTNSVRVRTAVTGTATRSREGSVTATVNNSGDRTVTGLAAGSTQRTVNGTSQGNETANGTNRDGKTFSSVRTAADTTTGLVIPVSATTQTYPTAGTVTRRMKVIMTIDGTSSTRERREVITYDGTATAKLQITENGATKNCTVALPRGRPSCS</sequence>
<keyword evidence="2" id="KW-0732">Signal</keyword>
<accession>A0A6M4IHG2</accession>
<name>A0A6M4IHG2_9BACT</name>